<dbReference type="GO" id="GO:0005096">
    <property type="term" value="F:GTPase activator activity"/>
    <property type="evidence" value="ECO:0007669"/>
    <property type="project" value="TreeGrafter"/>
</dbReference>
<dbReference type="SUPFAM" id="SSF48350">
    <property type="entry name" value="GTPase activation domain, GAP"/>
    <property type="match status" value="1"/>
</dbReference>
<dbReference type="GO" id="GO:0005634">
    <property type="term" value="C:nucleus"/>
    <property type="evidence" value="ECO:0007669"/>
    <property type="project" value="TreeGrafter"/>
</dbReference>
<dbReference type="SUPFAM" id="SSF57889">
    <property type="entry name" value="Cysteine-rich domain"/>
    <property type="match status" value="1"/>
</dbReference>
<dbReference type="PANTHER" id="PTHR46199">
    <property type="entry name" value="RAC GTPASE-ACTIVATING PROTEIN 1"/>
    <property type="match status" value="1"/>
</dbReference>
<evidence type="ECO:0000256" key="2">
    <source>
        <dbReference type="ARBA" id="ARBA00022833"/>
    </source>
</evidence>
<dbReference type="InterPro" id="IPR008936">
    <property type="entry name" value="Rho_GTPase_activation_prot"/>
</dbReference>
<dbReference type="PROSITE" id="PS50081">
    <property type="entry name" value="ZF_DAG_PE_2"/>
    <property type="match status" value="1"/>
</dbReference>
<evidence type="ECO:0000259" key="4">
    <source>
        <dbReference type="PROSITE" id="PS50081"/>
    </source>
</evidence>
<dbReference type="PROSITE" id="PS50238">
    <property type="entry name" value="RHOGAP"/>
    <property type="match status" value="1"/>
</dbReference>
<evidence type="ECO:0000313" key="6">
    <source>
        <dbReference type="Ensembl" id="ENSPCEP00000019333.1"/>
    </source>
</evidence>
<dbReference type="GO" id="GO:0032154">
    <property type="term" value="C:cleavage furrow"/>
    <property type="evidence" value="ECO:0007669"/>
    <property type="project" value="TreeGrafter"/>
</dbReference>
<dbReference type="PANTHER" id="PTHR46199:SF4">
    <property type="entry name" value="RAC GTPASE-ACTIVATING PROTEIN 1"/>
    <property type="match status" value="1"/>
</dbReference>
<dbReference type="AlphaFoldDB" id="A0A8C8SGN5"/>
<keyword evidence="1" id="KW-0479">Metal-binding</keyword>
<dbReference type="Ensembl" id="ENSPCET00000019990.1">
    <property type="protein sequence ID" value="ENSPCEP00000019333.1"/>
    <property type="gene ID" value="ENSPCEG00000015019.1"/>
</dbReference>
<feature type="domain" description="Rho-GAP" evidence="5">
    <location>
        <begin position="260"/>
        <end position="451"/>
    </location>
</feature>
<dbReference type="SMART" id="SM00324">
    <property type="entry name" value="RhoGAP"/>
    <property type="match status" value="1"/>
</dbReference>
<dbReference type="InterPro" id="IPR002219">
    <property type="entry name" value="PKC_DAG/PE"/>
</dbReference>
<dbReference type="Pfam" id="PF00620">
    <property type="entry name" value="RhoGAP"/>
    <property type="match status" value="1"/>
</dbReference>
<name>A0A8C8SGN5_9SAUR</name>
<dbReference type="Proteomes" id="UP000694393">
    <property type="component" value="Unplaced"/>
</dbReference>
<dbReference type="GO" id="GO:0046872">
    <property type="term" value="F:metal ion binding"/>
    <property type="evidence" value="ECO:0007669"/>
    <property type="project" value="UniProtKB-KW"/>
</dbReference>
<feature type="domain" description="Phorbol-ester/DAG-type" evidence="4">
    <location>
        <begin position="198"/>
        <end position="249"/>
    </location>
</feature>
<keyword evidence="3" id="KW-0175">Coiled coil</keyword>
<dbReference type="CDD" id="cd20821">
    <property type="entry name" value="C1_MgcRacGAP"/>
    <property type="match status" value="1"/>
</dbReference>
<dbReference type="Gene3D" id="3.30.60.20">
    <property type="match status" value="1"/>
</dbReference>
<evidence type="ECO:0000256" key="1">
    <source>
        <dbReference type="ARBA" id="ARBA00022723"/>
    </source>
</evidence>
<dbReference type="Gene3D" id="1.10.555.10">
    <property type="entry name" value="Rho GTPase activation protein"/>
    <property type="match status" value="1"/>
</dbReference>
<dbReference type="InterPro" id="IPR000198">
    <property type="entry name" value="RhoGAP_dom"/>
</dbReference>
<evidence type="ECO:0000259" key="5">
    <source>
        <dbReference type="PROSITE" id="PS50238"/>
    </source>
</evidence>
<organism evidence="6 7">
    <name type="scientific">Pelusios castaneus</name>
    <name type="common">West African mud turtle</name>
    <dbReference type="NCBI Taxonomy" id="367368"/>
    <lineage>
        <taxon>Eukaryota</taxon>
        <taxon>Metazoa</taxon>
        <taxon>Chordata</taxon>
        <taxon>Craniata</taxon>
        <taxon>Vertebrata</taxon>
        <taxon>Euteleostomi</taxon>
        <taxon>Archelosauria</taxon>
        <taxon>Testudinata</taxon>
        <taxon>Testudines</taxon>
        <taxon>Pleurodira</taxon>
        <taxon>Pelomedusidae</taxon>
        <taxon>Pelusios</taxon>
    </lineage>
</organism>
<keyword evidence="2" id="KW-0862">Zinc</keyword>
<dbReference type="GO" id="GO:0051233">
    <property type="term" value="C:spindle midzone"/>
    <property type="evidence" value="ECO:0007669"/>
    <property type="project" value="TreeGrafter"/>
</dbReference>
<dbReference type="GO" id="GO:0030496">
    <property type="term" value="C:midbody"/>
    <property type="evidence" value="ECO:0007669"/>
    <property type="project" value="TreeGrafter"/>
</dbReference>
<dbReference type="InterPro" id="IPR046349">
    <property type="entry name" value="C1-like_sf"/>
</dbReference>
<sequence>SAVTMAGPWTLGHWGWLRPPQCPHSPDCIQVARAFEACRQRCGRLGLDLRRAREQLLAAEAERSALDVRLQHARNQVRVEMKKRHRAEAELEKQVRSLVPVLGRDCWRVGGSGTGEGGAPALAAADWGAWLWGRRGGGFWAGLSQKQGTESPAWNWLTQAGWWGSWGERAGRCLRVRWVPGCAGYGGVPRGRWGAGPGCPLTPPFLQIIRPESCATCGSRARFGRVALRCRRCRLLVHPECRGRCPSPCTPGPRAWPREGILADFAPPTVPRVPALVVQCVSEVERRGLTEAGLYRVPGAEPLVREWKQKLLRAKGAAPSLGRVADVHVVCGVLKDFLRGLREPLVTFRLHPAFLQAADIPDEAASQAALAHLVNELPQANRDTLAFLMLHLLRVTHSPECKMDRLNLARVFGPTLVGHSSACPTPLAILEDTPQQCKVGAVRHQPQGGWRCSGGWGGAPRTGHSTLNGVCFFATVLHRLPDPFLQDSTLGRHCPFCTCAMDCSFRRVALCSGLYWISS</sequence>
<evidence type="ECO:0000256" key="3">
    <source>
        <dbReference type="SAM" id="Coils"/>
    </source>
</evidence>
<dbReference type="GO" id="GO:0051256">
    <property type="term" value="P:mitotic spindle midzone assembly"/>
    <property type="evidence" value="ECO:0007669"/>
    <property type="project" value="TreeGrafter"/>
</dbReference>
<protein>
    <submittedName>
        <fullName evidence="6">Uncharacterized protein</fullName>
    </submittedName>
</protein>
<dbReference type="GO" id="GO:0007266">
    <property type="term" value="P:Rho protein signal transduction"/>
    <property type="evidence" value="ECO:0007669"/>
    <property type="project" value="TreeGrafter"/>
</dbReference>
<keyword evidence="7" id="KW-1185">Reference proteome</keyword>
<proteinExistence type="predicted"/>
<dbReference type="GO" id="GO:0097149">
    <property type="term" value="C:centralspindlin complex"/>
    <property type="evidence" value="ECO:0007669"/>
    <property type="project" value="TreeGrafter"/>
</dbReference>
<dbReference type="CDD" id="cd04382">
    <property type="entry name" value="RhoGAP_MgcRacGAP"/>
    <property type="match status" value="1"/>
</dbReference>
<reference evidence="6" key="2">
    <citation type="submission" date="2025-09" db="UniProtKB">
        <authorList>
            <consortium name="Ensembl"/>
        </authorList>
    </citation>
    <scope>IDENTIFICATION</scope>
</reference>
<accession>A0A8C8SGN5</accession>
<dbReference type="GO" id="GO:0000281">
    <property type="term" value="P:mitotic cytokinesis"/>
    <property type="evidence" value="ECO:0007669"/>
    <property type="project" value="TreeGrafter"/>
</dbReference>
<evidence type="ECO:0000313" key="7">
    <source>
        <dbReference type="Proteomes" id="UP000694393"/>
    </source>
</evidence>
<feature type="coiled-coil region" evidence="3">
    <location>
        <begin position="49"/>
        <end position="90"/>
    </location>
</feature>
<reference evidence="6" key="1">
    <citation type="submission" date="2025-08" db="UniProtKB">
        <authorList>
            <consortium name="Ensembl"/>
        </authorList>
    </citation>
    <scope>IDENTIFICATION</scope>
</reference>